<gene>
    <name evidence="2" type="ORF">KP509_32G048800</name>
</gene>
<dbReference type="PANTHER" id="PTHR23244">
    <property type="entry name" value="KELCH REPEAT DOMAIN"/>
    <property type="match status" value="1"/>
</dbReference>
<dbReference type="OrthoDB" id="10251809at2759"/>
<dbReference type="EMBL" id="CM035437">
    <property type="protein sequence ID" value="KAH7287295.1"/>
    <property type="molecule type" value="Genomic_DNA"/>
</dbReference>
<organism evidence="2 3">
    <name type="scientific">Ceratopteris richardii</name>
    <name type="common">Triangle waterfern</name>
    <dbReference type="NCBI Taxonomy" id="49495"/>
    <lineage>
        <taxon>Eukaryota</taxon>
        <taxon>Viridiplantae</taxon>
        <taxon>Streptophyta</taxon>
        <taxon>Embryophyta</taxon>
        <taxon>Tracheophyta</taxon>
        <taxon>Polypodiopsida</taxon>
        <taxon>Polypodiidae</taxon>
        <taxon>Polypodiales</taxon>
        <taxon>Pteridineae</taxon>
        <taxon>Pteridaceae</taxon>
        <taxon>Parkerioideae</taxon>
        <taxon>Ceratopteris</taxon>
    </lineage>
</organism>
<feature type="coiled-coil region" evidence="1">
    <location>
        <begin position="889"/>
        <end position="916"/>
    </location>
</feature>
<keyword evidence="3" id="KW-1185">Reference proteome</keyword>
<protein>
    <submittedName>
        <fullName evidence="2">Uncharacterized protein</fullName>
    </submittedName>
</protein>
<reference evidence="2" key="1">
    <citation type="submission" date="2021-08" db="EMBL/GenBank/DDBJ databases">
        <title>WGS assembly of Ceratopteris richardii.</title>
        <authorList>
            <person name="Marchant D.B."/>
            <person name="Chen G."/>
            <person name="Jenkins J."/>
            <person name="Shu S."/>
            <person name="Leebens-Mack J."/>
            <person name="Grimwood J."/>
            <person name="Schmutz J."/>
            <person name="Soltis P."/>
            <person name="Soltis D."/>
            <person name="Chen Z.-H."/>
        </authorList>
    </citation>
    <scope>NUCLEOTIDE SEQUENCE</scope>
    <source>
        <strain evidence="2">Whitten #5841</strain>
        <tissue evidence="2">Leaf</tissue>
    </source>
</reference>
<dbReference type="Proteomes" id="UP000825935">
    <property type="component" value="Chromosome 32"/>
</dbReference>
<dbReference type="SUPFAM" id="SSF117281">
    <property type="entry name" value="Kelch motif"/>
    <property type="match status" value="2"/>
</dbReference>
<dbReference type="Pfam" id="PF24681">
    <property type="entry name" value="Kelch_KLHDC2_KLHL20_DRC7"/>
    <property type="match status" value="1"/>
</dbReference>
<dbReference type="Gene3D" id="2.120.10.80">
    <property type="entry name" value="Kelch-type beta propeller"/>
    <property type="match status" value="2"/>
</dbReference>
<feature type="coiled-coil region" evidence="1">
    <location>
        <begin position="45"/>
        <end position="79"/>
    </location>
</feature>
<comment type="caution">
    <text evidence="2">The sequence shown here is derived from an EMBL/GenBank/DDBJ whole genome shotgun (WGS) entry which is preliminary data.</text>
</comment>
<sequence>MNEDLYRVLRQSWRAKDDVLQTLMLPQVHPNQDRSSWEYINNKALLNLVHQNEDLIKQVQQAKKEATDWQSQARGKEELVKEVVEAQSHILLLQKRLSRAHSALLDRRRKLLDFKLSNAVISSWQSYLCSCRQRKVLNRAEKIWNSRVLANWFSNLQYAVSTVKIKRQIFEKVVFRLNKQKLLQSFFHWKVWARNRKVLCEAYAHAMQLRERRFLRKIFTSWVTICCESHFHKSLQKKAMMMVMRCRLQKAWRSWYLFYATSLDHRDGAEHLYARNRIYIYFNRWKCYSASKASKFRQSISSLQLNEISLKRKSFSGWLSKTRHHIVVVERLTAFLARHVYRFKKIMLKFWFESTLRTKEKRAFRISLKTKKENKVKESFLSQLLCRRSQKHIINKFLFRQSMRRRFQAFTGWIQQVIQHRWCVRWTLSKRKSKDIYNMKRSIFAWLLYNGTIRTHAALDKQRNLEGSLDRITLELKEFKALKFEWDTLYSSLKSEKLNAKMKFNSTAKRFLPLLEARLQWTIIPHGTGSNILPRAGHSSVEITCTVGTKAASFIVIFGGYNGITSYSDVFCFDTDSKVWKTPRVVAENGNAFPRPTWDHAACSYGNKMIAFGGFDGHLQSSVLSILSFENIDSCSWLQPKQSMGASPSAVSQHTCCIYDEGKYMAMFGGYSAYKGHSNELWILDLHLISWTSPECFGTPPSPRRGHGAAVINKKMYVIGGFDGKAHLSDVHVLDLQSWTWNCLSTQGSGPSPRRHHALESVGNHLVIYGGFDGDAYLEDVYSLDISTNIWKPWNALKPQVNPTLNIGRVGTKFARSLHTMTFSKNRLIIFGGVHGKDPLQDTLILENTAGVQAADMQSLILEEVAKGVTLQRNLEGCQELLKKRSSEMVSLVSRKAQLEQDFKEAQTQRIDLIHRNKLLRRKLNKARAALDSCPSS</sequence>
<evidence type="ECO:0000313" key="3">
    <source>
        <dbReference type="Proteomes" id="UP000825935"/>
    </source>
</evidence>
<dbReference type="OMA" id="RYCANSK"/>
<dbReference type="InterPro" id="IPR006652">
    <property type="entry name" value="Kelch_1"/>
</dbReference>
<dbReference type="AlphaFoldDB" id="A0A8T2QV33"/>
<keyword evidence="1" id="KW-0175">Coiled coil</keyword>
<accession>A0A8T2QV33</accession>
<evidence type="ECO:0000313" key="2">
    <source>
        <dbReference type="EMBL" id="KAH7287295.1"/>
    </source>
</evidence>
<dbReference type="PANTHER" id="PTHR23244:SF471">
    <property type="entry name" value="GUANINE NUCLEOTIDE-BINDING PROTEIN SUBUNIT BETA 1-RELATED"/>
    <property type="match status" value="1"/>
</dbReference>
<evidence type="ECO:0000256" key="1">
    <source>
        <dbReference type="SAM" id="Coils"/>
    </source>
</evidence>
<name>A0A8T2QV33_CERRI</name>
<proteinExistence type="predicted"/>
<dbReference type="InterPro" id="IPR015915">
    <property type="entry name" value="Kelch-typ_b-propeller"/>
</dbReference>
<dbReference type="Pfam" id="PF01344">
    <property type="entry name" value="Kelch_1"/>
    <property type="match status" value="1"/>
</dbReference>